<proteinExistence type="predicted"/>
<keyword evidence="1" id="KW-1133">Transmembrane helix</keyword>
<feature type="transmembrane region" description="Helical" evidence="1">
    <location>
        <begin position="73"/>
        <end position="90"/>
    </location>
</feature>
<sequence>MIAMNVERWLLLSVWVVCLPALFFGIAKERRREMVFAFLLNQTYTWTMSLVLVESGAAANPVREFVRASGSNFSFNFILYPAVAVFYALYVPKGLWRNAVQLAAYLAGLALFTWVVSTYTRLIDFRNMGWLLRVLVYGSGLVSARIGYMWFFGRGVFGAKEVADGASLARYDSSDGV</sequence>
<dbReference type="NCBIfam" id="NF041644">
    <property type="entry name" value="CBO0543_fam"/>
    <property type="match status" value="1"/>
</dbReference>
<feature type="transmembrane region" description="Helical" evidence="1">
    <location>
        <begin position="102"/>
        <end position="122"/>
    </location>
</feature>
<dbReference type="Proteomes" id="UP001589747">
    <property type="component" value="Unassembled WGS sequence"/>
</dbReference>
<keyword evidence="1" id="KW-0812">Transmembrane</keyword>
<protein>
    <submittedName>
        <fullName evidence="2">CBO0543 family protein</fullName>
    </submittedName>
</protein>
<accession>A0ABV5KL31</accession>
<organism evidence="2 3">
    <name type="scientific">Paenibacillus aurantiacus</name>
    <dbReference type="NCBI Taxonomy" id="1936118"/>
    <lineage>
        <taxon>Bacteria</taxon>
        <taxon>Bacillati</taxon>
        <taxon>Bacillota</taxon>
        <taxon>Bacilli</taxon>
        <taxon>Bacillales</taxon>
        <taxon>Paenibacillaceae</taxon>
        <taxon>Paenibacillus</taxon>
    </lineage>
</organism>
<evidence type="ECO:0000256" key="1">
    <source>
        <dbReference type="SAM" id="Phobius"/>
    </source>
</evidence>
<dbReference type="RefSeq" id="WP_377492649.1">
    <property type="nucleotide sequence ID" value="NZ_JBHMDO010000015.1"/>
</dbReference>
<dbReference type="EMBL" id="JBHMDO010000015">
    <property type="protein sequence ID" value="MFB9325914.1"/>
    <property type="molecule type" value="Genomic_DNA"/>
</dbReference>
<gene>
    <name evidence="2" type="ORF">ACFFSY_08235</name>
</gene>
<reference evidence="2 3" key="1">
    <citation type="submission" date="2024-09" db="EMBL/GenBank/DDBJ databases">
        <authorList>
            <person name="Sun Q."/>
            <person name="Mori K."/>
        </authorList>
    </citation>
    <scope>NUCLEOTIDE SEQUENCE [LARGE SCALE GENOMIC DNA]</scope>
    <source>
        <strain evidence="2 3">TISTR 2452</strain>
    </source>
</reference>
<feature type="transmembrane region" description="Helical" evidence="1">
    <location>
        <begin position="6"/>
        <end position="27"/>
    </location>
</feature>
<comment type="caution">
    <text evidence="2">The sequence shown here is derived from an EMBL/GenBank/DDBJ whole genome shotgun (WGS) entry which is preliminary data.</text>
</comment>
<dbReference type="InterPro" id="IPR048147">
    <property type="entry name" value="CBO0543-like"/>
</dbReference>
<keyword evidence="1" id="KW-0472">Membrane</keyword>
<keyword evidence="3" id="KW-1185">Reference proteome</keyword>
<evidence type="ECO:0000313" key="3">
    <source>
        <dbReference type="Proteomes" id="UP001589747"/>
    </source>
</evidence>
<evidence type="ECO:0000313" key="2">
    <source>
        <dbReference type="EMBL" id="MFB9325914.1"/>
    </source>
</evidence>
<name>A0ABV5KL31_9BACL</name>
<feature type="transmembrane region" description="Helical" evidence="1">
    <location>
        <begin position="134"/>
        <end position="152"/>
    </location>
</feature>